<feature type="domain" description="Flagellar hook-associated protein 2 C-terminal" evidence="7">
    <location>
        <begin position="202"/>
        <end position="431"/>
    </location>
</feature>
<keyword evidence="5" id="KW-0964">Secreted</keyword>
<dbReference type="STRING" id="471856.Jden_2034"/>
<dbReference type="AlphaFoldDB" id="C7R0K8"/>
<comment type="similarity">
    <text evidence="1 5">Belongs to the FliD family.</text>
</comment>
<evidence type="ECO:0000256" key="3">
    <source>
        <dbReference type="ARBA" id="ARBA00023054"/>
    </source>
</evidence>
<sequence>MSMSIGGIASGLDTASIIDQFMQVEAIPRTQLQTKQKTTETFVAALQALNTKVSSLTENAAKAMKSASFDVWKGTASSDSVTVSTGTGAAAGTLEFRVDALAQGKSTLSGVLADASSLLTGGDFTITKGDGSTHTITPVSSSLADLASAINSDAESGVKATIVNTTDGSRLQLTATKTGATDGAFTITSGTAEAGFSSIRGAQDAQITLWPSLGLPGSTVTSASNTFSDVMAGVNVTVTKVSAPTDDPITVDVAKDTEAVSKLANNLVAQLNQVINEVASRSKVTTSTGSSGQQTTTGGLFTGDSATRQLVSRLTEAGSYAVDGRSPSEIGIEITRDGTFTFNEEKFQEAFAADPAGTQAFLTAVATRVENVGKATSDKYDGSLTLRVQSQQSLVRDYGTQIESWDRRLEQRRANYVQIYTALESALSNLQSQGTWLSSQLSSLPSTSS</sequence>
<dbReference type="RefSeq" id="WP_015772300.1">
    <property type="nucleotide sequence ID" value="NC_013174.1"/>
</dbReference>
<dbReference type="KEGG" id="jde:Jden_2034"/>
<dbReference type="PANTHER" id="PTHR30288">
    <property type="entry name" value="FLAGELLAR CAP/ASSEMBLY PROTEIN FLID"/>
    <property type="match status" value="1"/>
</dbReference>
<dbReference type="PANTHER" id="PTHR30288:SF0">
    <property type="entry name" value="FLAGELLAR HOOK-ASSOCIATED PROTEIN 2"/>
    <property type="match status" value="1"/>
</dbReference>
<evidence type="ECO:0000256" key="2">
    <source>
        <dbReference type="ARBA" id="ARBA00011255"/>
    </source>
</evidence>
<dbReference type="GO" id="GO:0009424">
    <property type="term" value="C:bacterial-type flagellum hook"/>
    <property type="evidence" value="ECO:0007669"/>
    <property type="project" value="UniProtKB-UniRule"/>
</dbReference>
<evidence type="ECO:0000259" key="7">
    <source>
        <dbReference type="Pfam" id="PF07195"/>
    </source>
</evidence>
<gene>
    <name evidence="8" type="ordered locus">Jden_2034</name>
</gene>
<keyword evidence="4 5" id="KW-0975">Bacterial flagellum</keyword>
<evidence type="ECO:0000313" key="8">
    <source>
        <dbReference type="EMBL" id="ACV09672.1"/>
    </source>
</evidence>
<dbReference type="eggNOG" id="COG1345">
    <property type="taxonomic scope" value="Bacteria"/>
</dbReference>
<dbReference type="GO" id="GO:0071973">
    <property type="term" value="P:bacterial-type flagellum-dependent cell motility"/>
    <property type="evidence" value="ECO:0007669"/>
    <property type="project" value="TreeGrafter"/>
</dbReference>
<evidence type="ECO:0000256" key="4">
    <source>
        <dbReference type="ARBA" id="ARBA00023143"/>
    </source>
</evidence>
<evidence type="ECO:0000259" key="6">
    <source>
        <dbReference type="Pfam" id="PF02465"/>
    </source>
</evidence>
<name>C7R0K8_JONDD</name>
<protein>
    <recommendedName>
        <fullName evidence="5">Flagellar hook-associated protein 2</fullName>
        <shortName evidence="5">HAP2</shortName>
    </recommendedName>
    <alternativeName>
        <fullName evidence="5">Flagellar cap protein</fullName>
    </alternativeName>
</protein>
<comment type="subcellular location">
    <subcellularLocation>
        <location evidence="5">Secreted</location>
    </subcellularLocation>
    <subcellularLocation>
        <location evidence="5">Bacterial flagellum</location>
    </subcellularLocation>
</comment>
<proteinExistence type="inferred from homology"/>
<keyword evidence="8" id="KW-0282">Flagellum</keyword>
<keyword evidence="8" id="KW-0966">Cell projection</keyword>
<dbReference type="InterPro" id="IPR040026">
    <property type="entry name" value="FliD"/>
</dbReference>
<dbReference type="InterPro" id="IPR010809">
    <property type="entry name" value="FliD_C"/>
</dbReference>
<keyword evidence="9" id="KW-1185">Reference proteome</keyword>
<evidence type="ECO:0000256" key="5">
    <source>
        <dbReference type="RuleBase" id="RU362066"/>
    </source>
</evidence>
<comment type="subunit">
    <text evidence="2 5">Homopentamer.</text>
</comment>
<dbReference type="HOGENOM" id="CLU_015182_4_2_11"/>
<comment type="function">
    <text evidence="5">Required for morphogenesis and for the elongation of the flagellar filament by facilitating polymerization of the flagellin monomers at the tip of growing filament. Forms a capping structure, which prevents flagellin subunits (transported through the central channel of the flagellum) from leaking out without polymerization at the distal end.</text>
</comment>
<dbReference type="GO" id="GO:0007155">
    <property type="term" value="P:cell adhesion"/>
    <property type="evidence" value="ECO:0007669"/>
    <property type="project" value="InterPro"/>
</dbReference>
<evidence type="ECO:0000256" key="1">
    <source>
        <dbReference type="ARBA" id="ARBA00009764"/>
    </source>
</evidence>
<dbReference type="Pfam" id="PF07195">
    <property type="entry name" value="FliD_C"/>
    <property type="match status" value="1"/>
</dbReference>
<keyword evidence="3" id="KW-0175">Coiled coil</keyword>
<evidence type="ECO:0000313" key="9">
    <source>
        <dbReference type="Proteomes" id="UP000000628"/>
    </source>
</evidence>
<dbReference type="EMBL" id="CP001706">
    <property type="protein sequence ID" value="ACV09672.1"/>
    <property type="molecule type" value="Genomic_DNA"/>
</dbReference>
<dbReference type="Pfam" id="PF02465">
    <property type="entry name" value="FliD_N"/>
    <property type="match status" value="1"/>
</dbReference>
<dbReference type="Proteomes" id="UP000000628">
    <property type="component" value="Chromosome"/>
</dbReference>
<reference evidence="8 9" key="1">
    <citation type="journal article" date="2009" name="Stand. Genomic Sci.">
        <title>Complete genome sequence of Jonesia denitrificans type strain (Prevot 55134).</title>
        <authorList>
            <person name="Pukall R."/>
            <person name="Gehrich-Schroter G."/>
            <person name="Lapidus A."/>
            <person name="Nolan M."/>
            <person name="Glavina Del Rio T."/>
            <person name="Lucas S."/>
            <person name="Chen F."/>
            <person name="Tice H."/>
            <person name="Pitluck S."/>
            <person name="Cheng J.F."/>
            <person name="Copeland A."/>
            <person name="Saunders E."/>
            <person name="Brettin T."/>
            <person name="Detter J.C."/>
            <person name="Bruce D."/>
            <person name="Goodwin L."/>
            <person name="Pati A."/>
            <person name="Ivanova N."/>
            <person name="Mavromatis K."/>
            <person name="Ovchinnikova G."/>
            <person name="Chen A."/>
            <person name="Palaniappan K."/>
            <person name="Land M."/>
            <person name="Hauser L."/>
            <person name="Chang Y.J."/>
            <person name="Jeffries C.D."/>
            <person name="Chain P."/>
            <person name="Goker M."/>
            <person name="Bristow J."/>
            <person name="Eisen J.A."/>
            <person name="Markowitz V."/>
            <person name="Hugenholtz P."/>
            <person name="Kyrpides N.C."/>
            <person name="Klenk H.P."/>
            <person name="Han C."/>
        </authorList>
    </citation>
    <scope>NUCLEOTIDE SEQUENCE [LARGE SCALE GENOMIC DNA]</scope>
    <source>
        <strain evidence="9">ATCC 14870 / DSM 20603 / BCRC 15368 / CIP 55.134 / JCM 11481 / NBRC 15587 / NCTC 10816 / Prevot 55134</strain>
    </source>
</reference>
<dbReference type="GO" id="GO:0009421">
    <property type="term" value="C:bacterial-type flagellum filament cap"/>
    <property type="evidence" value="ECO:0007669"/>
    <property type="project" value="InterPro"/>
</dbReference>
<dbReference type="OrthoDB" id="5241527at2"/>
<dbReference type="GO" id="GO:0005576">
    <property type="term" value="C:extracellular region"/>
    <property type="evidence" value="ECO:0007669"/>
    <property type="project" value="UniProtKB-SubCell"/>
</dbReference>
<accession>C7R0K8</accession>
<dbReference type="InterPro" id="IPR003481">
    <property type="entry name" value="FliD_N"/>
</dbReference>
<feature type="domain" description="Flagellar hook-associated protein 2 N-terminal" evidence="6">
    <location>
        <begin position="10"/>
        <end position="104"/>
    </location>
</feature>
<organism evidence="8 9">
    <name type="scientific">Jonesia denitrificans (strain ATCC 14870 / DSM 20603 / BCRC 15368 / CIP 55.134 / JCM 11481 / NBRC 15587 / NCTC 10816 / Prevot 55134)</name>
    <name type="common">Listeria denitrificans</name>
    <dbReference type="NCBI Taxonomy" id="471856"/>
    <lineage>
        <taxon>Bacteria</taxon>
        <taxon>Bacillati</taxon>
        <taxon>Actinomycetota</taxon>
        <taxon>Actinomycetes</taxon>
        <taxon>Micrococcales</taxon>
        <taxon>Jonesiaceae</taxon>
        <taxon>Jonesia</taxon>
    </lineage>
</organism>
<keyword evidence="8" id="KW-0969">Cilium</keyword>